<dbReference type="NCBIfam" id="TIGR02492">
    <property type="entry name" value="flgK_ends"/>
    <property type="match status" value="1"/>
</dbReference>
<dbReference type="GO" id="GO:0005576">
    <property type="term" value="C:extracellular region"/>
    <property type="evidence" value="ECO:0007669"/>
    <property type="project" value="UniProtKB-SubCell"/>
</dbReference>
<sequence>MPSQFLGLYIAGSGLRASNASLNTTANNIANAQTVGYSRQQATTQASEALRVHTTYGCVGTGVNTIAIERIRDSFYDVKYWENNCKYGEYSVKQYYMQMIEDYFDDDNTSGFRSIFNKFSASLQSITTNASSDESKAQFIASAKALTDYFNNMYGNLQELQKDINLEIKQCVDEINALAEKIANLNRQINMIELSGPKANELRDQRELLVDQLSELVDVEVRETPLYDASKGETGANRYMVCIAGGQPLVDGVSFKNLKYEARDENEKVNQTDADGLYDIKWENGNAFRLTNSAMEGRLKGLVELRDGNNSSNFTGTIPTGGINGGAGSGNPLTVDVVVSADYLKKMQECMLSDTGGVIHIGNTACYYSKWEFDPDTNTYTFTIDEDKSPKIGKEKEGKEAKTEVPIKYQGIPYYMEQMNAWIRGFADKVNEIFTKGYDVNGNQGDILFTGSIETGGTYTQDDFSGIKGYYELTAGNFTINPALILDSSLLGTRSSKEVGVEECGQIEEVIALLASKEKFNFRNGTAGQMLERILSDVALNASDANTFCDTYAALRNSIDNQRSSISSVDEDEEAVNLVKFQNAYTLASKMVQTLTEIYDQLILRTGV</sequence>
<evidence type="ECO:0000256" key="1">
    <source>
        <dbReference type="ARBA" id="ARBA00004365"/>
    </source>
</evidence>
<feature type="domain" description="Flagellar basal-body/hook protein C-terminal" evidence="9">
    <location>
        <begin position="565"/>
        <end position="602"/>
    </location>
</feature>
<keyword evidence="11" id="KW-0966">Cell projection</keyword>
<feature type="domain" description="Flagellar hook-associated protein FlgK helical" evidence="10">
    <location>
        <begin position="97"/>
        <end position="308"/>
    </location>
</feature>
<evidence type="ECO:0000256" key="7">
    <source>
        <dbReference type="SAM" id="Coils"/>
    </source>
</evidence>
<dbReference type="InterPro" id="IPR002371">
    <property type="entry name" value="FlgK"/>
</dbReference>
<evidence type="ECO:0000313" key="12">
    <source>
        <dbReference type="Proteomes" id="UP001154420"/>
    </source>
</evidence>
<evidence type="ECO:0000256" key="4">
    <source>
        <dbReference type="ARBA" id="ARBA00016244"/>
    </source>
</evidence>
<reference evidence="11" key="1">
    <citation type="submission" date="2018-09" db="EMBL/GenBank/DDBJ databases">
        <title>Murine metabolic-syndrome-specific gut microbial biobank.</title>
        <authorList>
            <person name="Liu C."/>
        </authorList>
    </citation>
    <scope>NUCLEOTIDE SEQUENCE</scope>
    <source>
        <strain evidence="11">D42-62</strain>
    </source>
</reference>
<dbReference type="Pfam" id="PF06429">
    <property type="entry name" value="Flg_bbr_C"/>
    <property type="match status" value="1"/>
</dbReference>
<comment type="subcellular location">
    <subcellularLocation>
        <location evidence="1">Bacterial flagellum</location>
    </subcellularLocation>
    <subcellularLocation>
        <location evidence="2">Secreted</location>
    </subcellularLocation>
</comment>
<dbReference type="GO" id="GO:0005198">
    <property type="term" value="F:structural molecule activity"/>
    <property type="evidence" value="ECO:0007669"/>
    <property type="project" value="InterPro"/>
</dbReference>
<dbReference type="PRINTS" id="PR01005">
    <property type="entry name" value="FLGHOOKAP1"/>
</dbReference>
<evidence type="ECO:0000259" key="10">
    <source>
        <dbReference type="Pfam" id="PF22638"/>
    </source>
</evidence>
<protein>
    <recommendedName>
        <fullName evidence="4">Flagellar hook-associated protein 1</fullName>
    </recommendedName>
</protein>
<keyword evidence="11" id="KW-0969">Cilium</keyword>
<comment type="caution">
    <text evidence="11">The sequence shown here is derived from an EMBL/GenBank/DDBJ whole genome shotgun (WGS) entry which is preliminary data.</text>
</comment>
<dbReference type="AlphaFoldDB" id="A0A9X5GT33"/>
<dbReference type="OrthoDB" id="9802553at2"/>
<dbReference type="RefSeq" id="WP_160559655.1">
    <property type="nucleotide sequence ID" value="NZ_QZDT01000009.1"/>
</dbReference>
<keyword evidence="11" id="KW-0282">Flagellum</keyword>
<dbReference type="InterPro" id="IPR010930">
    <property type="entry name" value="Flg_bb/hook_C_dom"/>
</dbReference>
<dbReference type="PANTHER" id="PTHR30033">
    <property type="entry name" value="FLAGELLAR HOOK-ASSOCIATED PROTEIN 1"/>
    <property type="match status" value="1"/>
</dbReference>
<dbReference type="InterPro" id="IPR001444">
    <property type="entry name" value="Flag_bb_rod_N"/>
</dbReference>
<dbReference type="Pfam" id="PF00460">
    <property type="entry name" value="Flg_bb_rod"/>
    <property type="match status" value="1"/>
</dbReference>
<keyword evidence="7" id="KW-0175">Coiled coil</keyword>
<evidence type="ECO:0000259" key="8">
    <source>
        <dbReference type="Pfam" id="PF00460"/>
    </source>
</evidence>
<evidence type="ECO:0000256" key="3">
    <source>
        <dbReference type="ARBA" id="ARBA00009677"/>
    </source>
</evidence>
<comment type="similarity">
    <text evidence="3">Belongs to the flagella basal body rod proteins family.</text>
</comment>
<dbReference type="GO" id="GO:0009424">
    <property type="term" value="C:bacterial-type flagellum hook"/>
    <property type="evidence" value="ECO:0007669"/>
    <property type="project" value="InterPro"/>
</dbReference>
<dbReference type="Proteomes" id="UP001154420">
    <property type="component" value="Unassembled WGS sequence"/>
</dbReference>
<dbReference type="EMBL" id="QZDT01000009">
    <property type="protein sequence ID" value="NBJ92562.1"/>
    <property type="molecule type" value="Genomic_DNA"/>
</dbReference>
<evidence type="ECO:0000313" key="11">
    <source>
        <dbReference type="EMBL" id="NBJ92562.1"/>
    </source>
</evidence>
<evidence type="ECO:0000256" key="6">
    <source>
        <dbReference type="ARBA" id="ARBA00023143"/>
    </source>
</evidence>
<feature type="domain" description="Flagellar basal body rod protein N-terminal" evidence="8">
    <location>
        <begin position="8"/>
        <end position="37"/>
    </location>
</feature>
<name>A0A9X5GT33_9FIRM</name>
<dbReference type="InterPro" id="IPR053927">
    <property type="entry name" value="FlgK_helical"/>
</dbReference>
<dbReference type="SUPFAM" id="SSF64518">
    <property type="entry name" value="Phase 1 flagellin"/>
    <property type="match status" value="1"/>
</dbReference>
<keyword evidence="5" id="KW-0964">Secreted</keyword>
<feature type="coiled-coil region" evidence="7">
    <location>
        <begin position="168"/>
        <end position="219"/>
    </location>
</feature>
<organism evidence="11 12">
    <name type="scientific">Parablautia muri</name>
    <dbReference type="NCBI Taxonomy" id="2320879"/>
    <lineage>
        <taxon>Bacteria</taxon>
        <taxon>Bacillati</taxon>
        <taxon>Bacillota</taxon>
        <taxon>Clostridia</taxon>
        <taxon>Lachnospirales</taxon>
        <taxon>Lachnospiraceae</taxon>
        <taxon>Parablautia</taxon>
    </lineage>
</organism>
<dbReference type="Pfam" id="PF22638">
    <property type="entry name" value="FlgK_D1"/>
    <property type="match status" value="1"/>
</dbReference>
<evidence type="ECO:0000256" key="2">
    <source>
        <dbReference type="ARBA" id="ARBA00004613"/>
    </source>
</evidence>
<gene>
    <name evidence="11" type="primary">flgK</name>
    <name evidence="11" type="ORF">D5281_08115</name>
</gene>
<keyword evidence="12" id="KW-1185">Reference proteome</keyword>
<accession>A0A9X5GT33</accession>
<dbReference type="PANTHER" id="PTHR30033:SF1">
    <property type="entry name" value="FLAGELLAR HOOK-ASSOCIATED PROTEIN 1"/>
    <property type="match status" value="1"/>
</dbReference>
<evidence type="ECO:0000256" key="5">
    <source>
        <dbReference type="ARBA" id="ARBA00022525"/>
    </source>
</evidence>
<keyword evidence="6" id="KW-0975">Bacterial flagellum</keyword>
<dbReference type="GO" id="GO:0044780">
    <property type="term" value="P:bacterial-type flagellum assembly"/>
    <property type="evidence" value="ECO:0007669"/>
    <property type="project" value="InterPro"/>
</dbReference>
<proteinExistence type="inferred from homology"/>
<evidence type="ECO:0000259" key="9">
    <source>
        <dbReference type="Pfam" id="PF06429"/>
    </source>
</evidence>